<dbReference type="EMBL" id="JACJJG010000071">
    <property type="protein sequence ID" value="MBM6674347.1"/>
    <property type="molecule type" value="Genomic_DNA"/>
</dbReference>
<sequence>MCKIKLLSWMSVAACAVVMLAACSDDDNADPGPGPTPPPVDEGVFELSSDGEQKDVTIPIAEPWEATSSADWLQLSQMGGKGGESVQVIAAMNLTGKERTGYITFAEAPGTRASADSTQIVVRQPANEETDAPGVVLTAAYYRDGGIYVDIYNGRASDGTMQRLGSASQSFTFVDPNADVPTKEPIVYINRGETYTASPYVVFDDNGVAEGKFTIDGEPSVNTLRVSQNIVFNDLGQLGNEGSAAIHFTDGAVIYYGGGIIEHTNLGYEQTIPSYEFRAYDTSTGEEHRYADIPCGGAGVSMGGTPVIAGDGGIYYLSGKSWLPIAQRAGNVVAAAAGDNMLYVVTDGNIETYAMGRDQNGDLTATLEGTVAHDASFGNVAVTHDSDGTTWIMDNLMSTAYAVKDGALEATKCAKTDSLGTDFSFIGVADGYIYAFDGTTITRYIPGDGTPEQLRMLGTFNWFGATECVDGRLYNFGGTTSFRGTETASKGFRRFSPADYAPVSVAILPD</sequence>
<protein>
    <submittedName>
        <fullName evidence="3">BACON domain-containing protein</fullName>
    </submittedName>
</protein>
<dbReference type="InterPro" id="IPR013783">
    <property type="entry name" value="Ig-like_fold"/>
</dbReference>
<reference evidence="3" key="1">
    <citation type="submission" date="2020-08" db="EMBL/GenBank/DDBJ databases">
        <authorList>
            <person name="Cejkova D."/>
            <person name="Kubasova T."/>
            <person name="Jahodarova E."/>
            <person name="Rychlik I."/>
        </authorList>
    </citation>
    <scope>NUCLEOTIDE SEQUENCE</scope>
    <source>
        <strain evidence="3">An824</strain>
    </source>
</reference>
<name>A0A938WUM5_9BACT</name>
<proteinExistence type="predicted"/>
<dbReference type="Proteomes" id="UP000706891">
    <property type="component" value="Unassembled WGS sequence"/>
</dbReference>
<feature type="chain" id="PRO_5037833145" evidence="1">
    <location>
        <begin position="22"/>
        <end position="510"/>
    </location>
</feature>
<dbReference type="Pfam" id="PF13004">
    <property type="entry name" value="BACON"/>
    <property type="match status" value="1"/>
</dbReference>
<evidence type="ECO:0000313" key="3">
    <source>
        <dbReference type="EMBL" id="MBM6674347.1"/>
    </source>
</evidence>
<dbReference type="RefSeq" id="WP_205105515.1">
    <property type="nucleotide sequence ID" value="NZ_JACJJG010000071.1"/>
</dbReference>
<evidence type="ECO:0000256" key="1">
    <source>
        <dbReference type="SAM" id="SignalP"/>
    </source>
</evidence>
<keyword evidence="1" id="KW-0732">Signal</keyword>
<accession>A0A938WUM5</accession>
<feature type="signal peptide" evidence="1">
    <location>
        <begin position="1"/>
        <end position="21"/>
    </location>
</feature>
<dbReference type="PROSITE" id="PS51257">
    <property type="entry name" value="PROKAR_LIPOPROTEIN"/>
    <property type="match status" value="1"/>
</dbReference>
<dbReference type="InterPro" id="IPR024361">
    <property type="entry name" value="BACON"/>
</dbReference>
<keyword evidence="4" id="KW-1185">Reference proteome</keyword>
<gene>
    <name evidence="3" type="ORF">H6A34_10735</name>
</gene>
<evidence type="ECO:0000313" key="4">
    <source>
        <dbReference type="Proteomes" id="UP000706891"/>
    </source>
</evidence>
<dbReference type="AlphaFoldDB" id="A0A938WUM5"/>
<comment type="caution">
    <text evidence="3">The sequence shown here is derived from an EMBL/GenBank/DDBJ whole genome shotgun (WGS) entry which is preliminary data.</text>
</comment>
<evidence type="ECO:0000259" key="2">
    <source>
        <dbReference type="Pfam" id="PF13004"/>
    </source>
</evidence>
<organism evidence="3 4">
    <name type="scientific">Marseilla massiliensis</name>
    <dbReference type="NCBI Taxonomy" id="1841864"/>
    <lineage>
        <taxon>Bacteria</taxon>
        <taxon>Pseudomonadati</taxon>
        <taxon>Bacteroidota</taxon>
        <taxon>Bacteroidia</taxon>
        <taxon>Bacteroidales</taxon>
        <taxon>Prevotellaceae</taxon>
        <taxon>Marseilla</taxon>
    </lineage>
</organism>
<dbReference type="Gene3D" id="2.60.40.10">
    <property type="entry name" value="Immunoglobulins"/>
    <property type="match status" value="1"/>
</dbReference>
<reference evidence="3" key="2">
    <citation type="journal article" date="2021" name="Sci. Rep.">
        <title>The distribution of antibiotic resistance genes in chicken gut microbiota commensals.</title>
        <authorList>
            <person name="Juricova H."/>
            <person name="Matiasovicova J."/>
            <person name="Kubasova T."/>
            <person name="Cejkova D."/>
            <person name="Rychlik I."/>
        </authorList>
    </citation>
    <scope>NUCLEOTIDE SEQUENCE</scope>
    <source>
        <strain evidence="3">An824</strain>
    </source>
</reference>
<feature type="domain" description="BACON" evidence="2">
    <location>
        <begin position="63"/>
        <end position="107"/>
    </location>
</feature>
<dbReference type="CDD" id="cd14948">
    <property type="entry name" value="BACON"/>
    <property type="match status" value="1"/>
</dbReference>